<dbReference type="Proteomes" id="UP000772566">
    <property type="component" value="Unassembled WGS sequence"/>
</dbReference>
<dbReference type="SUPFAM" id="SSF56300">
    <property type="entry name" value="Metallo-dependent phosphatases"/>
    <property type="match status" value="1"/>
</dbReference>
<name>A0A930YPA8_9ACTN</name>
<dbReference type="Pfam" id="PF12850">
    <property type="entry name" value="Metallophos_2"/>
    <property type="match status" value="1"/>
</dbReference>
<comment type="caution">
    <text evidence="4">The sequence shown here is derived from an EMBL/GenBank/DDBJ whole genome shotgun (WGS) entry which is preliminary data.</text>
</comment>
<proteinExistence type="inferred from homology"/>
<dbReference type="EMBL" id="JABZGT010000038">
    <property type="protein sequence ID" value="MBF4808863.1"/>
    <property type="molecule type" value="Genomic_DNA"/>
</dbReference>
<evidence type="ECO:0000313" key="4">
    <source>
        <dbReference type="EMBL" id="MBF4808863.1"/>
    </source>
</evidence>
<organism evidence="4 5">
    <name type="scientific">Lancefieldella parvula</name>
    <dbReference type="NCBI Taxonomy" id="1382"/>
    <lineage>
        <taxon>Bacteria</taxon>
        <taxon>Bacillati</taxon>
        <taxon>Actinomycetota</taxon>
        <taxon>Coriobacteriia</taxon>
        <taxon>Coriobacteriales</taxon>
        <taxon>Atopobiaceae</taxon>
        <taxon>Lancefieldella</taxon>
    </lineage>
</organism>
<dbReference type="RefSeq" id="WP_313994529.1">
    <property type="nucleotide sequence ID" value="NZ_CAUQBC010000003.1"/>
</dbReference>
<evidence type="ECO:0000256" key="2">
    <source>
        <dbReference type="RuleBase" id="RU362039"/>
    </source>
</evidence>
<dbReference type="GO" id="GO:0046872">
    <property type="term" value="F:metal ion binding"/>
    <property type="evidence" value="ECO:0007669"/>
    <property type="project" value="UniProtKB-KW"/>
</dbReference>
<dbReference type="InterPro" id="IPR000979">
    <property type="entry name" value="Phosphodiesterase_MJ0936/Vps29"/>
</dbReference>
<dbReference type="NCBIfam" id="TIGR00040">
    <property type="entry name" value="yfcE"/>
    <property type="match status" value="1"/>
</dbReference>
<feature type="domain" description="Calcineurin-like phosphoesterase" evidence="3">
    <location>
        <begin position="8"/>
        <end position="141"/>
    </location>
</feature>
<evidence type="ECO:0000256" key="1">
    <source>
        <dbReference type="ARBA" id="ARBA00008950"/>
    </source>
</evidence>
<gene>
    <name evidence="4" type="ORF">HXK23_01340</name>
</gene>
<dbReference type="GO" id="GO:0016787">
    <property type="term" value="F:hydrolase activity"/>
    <property type="evidence" value="ECO:0007669"/>
    <property type="project" value="UniProtKB-UniRule"/>
</dbReference>
<evidence type="ECO:0000313" key="5">
    <source>
        <dbReference type="Proteomes" id="UP000772566"/>
    </source>
</evidence>
<keyword evidence="2" id="KW-0479">Metal-binding</keyword>
<dbReference type="EC" id="3.1.4.-" evidence="2"/>
<evidence type="ECO:0000259" key="3">
    <source>
        <dbReference type="Pfam" id="PF12850"/>
    </source>
</evidence>
<accession>A0A930YPA8</accession>
<comment type="cofactor">
    <cofactor evidence="2">
        <name>a divalent metal cation</name>
        <dbReference type="ChEBI" id="CHEBI:60240"/>
    </cofactor>
</comment>
<sequence length="165" mass="18370">MALVRFDVISDTHGYLSSELLEALQGANYIVHAGDITSNADYQTLQKIAPVKLCLGNNDFCYNYGPMVKKKIIFFAAGLKWQVCHYRERLDLVKCNIAICGHTHKPFVQRDEWTNTLVMNPGSPTYPRGREGATMGRIIVDEESAQVVSAEIISLSSLEVLSSCK</sequence>
<reference evidence="4" key="1">
    <citation type="submission" date="2020-04" db="EMBL/GenBank/DDBJ databases">
        <title>Deep metagenomics examines the oral microbiome during advanced dental caries in children, revealing novel taxa and co-occurrences with host molecules.</title>
        <authorList>
            <person name="Baker J.L."/>
            <person name="Morton J.T."/>
            <person name="Dinis M."/>
            <person name="Alvarez R."/>
            <person name="Tran N.C."/>
            <person name="Knight R."/>
            <person name="Edlund A."/>
        </authorList>
    </citation>
    <scope>NUCLEOTIDE SEQUENCE</scope>
    <source>
        <strain evidence="4">JCVI_22A_bin.2</strain>
    </source>
</reference>
<comment type="similarity">
    <text evidence="1 2">Belongs to the metallophosphoesterase superfamily. YfcE family.</text>
</comment>
<protein>
    <recommendedName>
        <fullName evidence="2">Phosphoesterase</fullName>
        <ecNumber evidence="2">3.1.4.-</ecNumber>
    </recommendedName>
</protein>
<dbReference type="Gene3D" id="3.60.21.10">
    <property type="match status" value="1"/>
</dbReference>
<dbReference type="InterPro" id="IPR024654">
    <property type="entry name" value="Calcineurin-like_PHP_lpxH"/>
</dbReference>
<dbReference type="AlphaFoldDB" id="A0A930YPA8"/>
<dbReference type="InterPro" id="IPR029052">
    <property type="entry name" value="Metallo-depent_PP-like"/>
</dbReference>